<evidence type="ECO:0000259" key="1">
    <source>
        <dbReference type="Pfam" id="PF10416"/>
    </source>
</evidence>
<dbReference type="Pfam" id="PF10416">
    <property type="entry name" value="IBD"/>
    <property type="match status" value="1"/>
</dbReference>
<dbReference type="Proteomes" id="UP001470230">
    <property type="component" value="Unassembled WGS sequence"/>
</dbReference>
<protein>
    <recommendedName>
        <fullName evidence="1">Initiator binding domain-containing protein</fullName>
    </recommendedName>
</protein>
<comment type="caution">
    <text evidence="2">The sequence shown here is derived from an EMBL/GenBank/DDBJ whole genome shotgun (WGS) entry which is preliminary data.</text>
</comment>
<reference evidence="2 3" key="1">
    <citation type="submission" date="2024-04" db="EMBL/GenBank/DDBJ databases">
        <title>Tritrichomonas musculus Genome.</title>
        <authorList>
            <person name="Alves-Ferreira E."/>
            <person name="Grigg M."/>
            <person name="Lorenzi H."/>
            <person name="Galac M."/>
        </authorList>
    </citation>
    <scope>NUCLEOTIDE SEQUENCE [LARGE SCALE GENOMIC DNA]</scope>
    <source>
        <strain evidence="2 3">EAF2021</strain>
    </source>
</reference>
<proteinExistence type="predicted"/>
<feature type="domain" description="Initiator binding" evidence="1">
    <location>
        <begin position="140"/>
        <end position="243"/>
    </location>
</feature>
<dbReference type="Gene3D" id="1.10.10.10">
    <property type="entry name" value="Winged helix-like DNA-binding domain superfamily/Winged helix DNA-binding domain"/>
    <property type="match status" value="1"/>
</dbReference>
<name>A0ABR2K0M5_9EUKA</name>
<keyword evidence="3" id="KW-1185">Reference proteome</keyword>
<sequence>MNNFPQKPALTIMDLLANCSVPTPEVQPPPGFKPPGHHRIIIPNNPMFSSNIAMGSGFTSFSAHDFKILPQQLDQSPSESEDNNISLFSVECTQPMGRSLPTFNLHHPIQQMSFEEVCSDNTISLNPKRLNFIPVSSWTNESMTFGMLVATFFRKRNSTHCKFPFKLYNALKITEVYPEFIPHIGVQWVTDTIIKVDREPFARLIGVKTVEGGLFHQQGNFPSHGFVELPFKESDQLSRSLQFGPADLSIVRYVTHVAGKFIKGCTEDDLDQCRWSNTPSPLFVSSP</sequence>
<evidence type="ECO:0000313" key="3">
    <source>
        <dbReference type="Proteomes" id="UP001470230"/>
    </source>
</evidence>
<dbReference type="EMBL" id="JAPFFF010000008">
    <property type="protein sequence ID" value="KAK8884659.1"/>
    <property type="molecule type" value="Genomic_DNA"/>
</dbReference>
<accession>A0ABR2K0M5</accession>
<organism evidence="2 3">
    <name type="scientific">Tritrichomonas musculus</name>
    <dbReference type="NCBI Taxonomy" id="1915356"/>
    <lineage>
        <taxon>Eukaryota</taxon>
        <taxon>Metamonada</taxon>
        <taxon>Parabasalia</taxon>
        <taxon>Tritrichomonadida</taxon>
        <taxon>Tritrichomonadidae</taxon>
        <taxon>Tritrichomonas</taxon>
    </lineage>
</organism>
<evidence type="ECO:0000313" key="2">
    <source>
        <dbReference type="EMBL" id="KAK8884659.1"/>
    </source>
</evidence>
<dbReference type="InterPro" id="IPR036388">
    <property type="entry name" value="WH-like_DNA-bd_sf"/>
</dbReference>
<gene>
    <name evidence="2" type="ORF">M9Y10_043777</name>
</gene>
<dbReference type="InterPro" id="IPR018845">
    <property type="entry name" value="Initiator-bd"/>
</dbReference>